<dbReference type="Gene3D" id="3.90.470.20">
    <property type="entry name" value="4'-phosphopantetheinyl transferase domain"/>
    <property type="match status" value="1"/>
</dbReference>
<dbReference type="EMBL" id="CM029038">
    <property type="protein sequence ID" value="KAG2650394.1"/>
    <property type="molecule type" value="Genomic_DNA"/>
</dbReference>
<gene>
    <name evidence="1" type="ORF">PVAP13_1NG193957</name>
</gene>
<keyword evidence="2" id="KW-1185">Reference proteome</keyword>
<accession>A0A8T0WZ58</accession>
<dbReference type="GO" id="GO:0008897">
    <property type="term" value="F:holo-[acyl-carrier-protein] synthase activity"/>
    <property type="evidence" value="ECO:0007669"/>
    <property type="project" value="InterPro"/>
</dbReference>
<dbReference type="GO" id="GO:0000287">
    <property type="term" value="F:magnesium ion binding"/>
    <property type="evidence" value="ECO:0007669"/>
    <property type="project" value="InterPro"/>
</dbReference>
<protein>
    <submittedName>
        <fullName evidence="1">Uncharacterized protein</fullName>
    </submittedName>
</protein>
<dbReference type="InterPro" id="IPR037143">
    <property type="entry name" value="4-PPantetheinyl_Trfase_dom_sf"/>
</dbReference>
<sequence length="71" mass="7556">MLTFPNFNFNTSHQGDYVGIASEPLCLVGLDIISVFKPQGKPPPSSSVTSLHTSLTMSGTALFALVLPMQC</sequence>
<dbReference type="AlphaFoldDB" id="A0A8T0WZ58"/>
<evidence type="ECO:0000313" key="2">
    <source>
        <dbReference type="Proteomes" id="UP000823388"/>
    </source>
</evidence>
<reference evidence="1" key="1">
    <citation type="submission" date="2020-05" db="EMBL/GenBank/DDBJ databases">
        <title>WGS assembly of Panicum virgatum.</title>
        <authorList>
            <person name="Lovell J.T."/>
            <person name="Jenkins J."/>
            <person name="Shu S."/>
            <person name="Juenger T.E."/>
            <person name="Schmutz J."/>
        </authorList>
    </citation>
    <scope>NUCLEOTIDE SEQUENCE</scope>
    <source>
        <strain evidence="1">AP13</strain>
    </source>
</reference>
<evidence type="ECO:0000313" key="1">
    <source>
        <dbReference type="EMBL" id="KAG2650394.1"/>
    </source>
</evidence>
<comment type="caution">
    <text evidence="1">The sequence shown here is derived from an EMBL/GenBank/DDBJ whole genome shotgun (WGS) entry which is preliminary data.</text>
</comment>
<organism evidence="1 2">
    <name type="scientific">Panicum virgatum</name>
    <name type="common">Blackwell switchgrass</name>
    <dbReference type="NCBI Taxonomy" id="38727"/>
    <lineage>
        <taxon>Eukaryota</taxon>
        <taxon>Viridiplantae</taxon>
        <taxon>Streptophyta</taxon>
        <taxon>Embryophyta</taxon>
        <taxon>Tracheophyta</taxon>
        <taxon>Spermatophyta</taxon>
        <taxon>Magnoliopsida</taxon>
        <taxon>Liliopsida</taxon>
        <taxon>Poales</taxon>
        <taxon>Poaceae</taxon>
        <taxon>PACMAD clade</taxon>
        <taxon>Panicoideae</taxon>
        <taxon>Panicodae</taxon>
        <taxon>Paniceae</taxon>
        <taxon>Panicinae</taxon>
        <taxon>Panicum</taxon>
        <taxon>Panicum sect. Hiantes</taxon>
    </lineage>
</organism>
<name>A0A8T0WZ58_PANVG</name>
<proteinExistence type="predicted"/>
<dbReference type="Proteomes" id="UP000823388">
    <property type="component" value="Chromosome 1N"/>
</dbReference>